<feature type="transmembrane region" description="Helical" evidence="8">
    <location>
        <begin position="260"/>
        <end position="280"/>
    </location>
</feature>
<evidence type="ECO:0000313" key="9">
    <source>
        <dbReference type="EMBL" id="SNQ47287.1"/>
    </source>
</evidence>
<evidence type="ECO:0000256" key="4">
    <source>
        <dbReference type="ARBA" id="ARBA00022692"/>
    </source>
</evidence>
<sequence length="426" mass="45417">MTSPSPVFLRRGAQAVGLTAAVVFTTLFLVLSLTSRLTDLQVYRIGGEAILHHRDLYAQVAPRSGLPFTYTPFAAILFVPLSELPVQVSQAVWTALLVVSLYLFCGISYRVARGPAASRPALVYGSVAGFALLLGPIRHNFSLGQVNIMLALLVSVDLFTGQRRVPRGILIGIAAGVKLTPLIFVPYLALTGRWRIALHAVASFAATIAAGFAVSPHSSSAYWGHMFLDASHVGGIPYVGNQSLLGVLSRLMAGADNARPVYQSLALAIVLIGMAASVALARLGEDVLGGLACALTGLLVSPISWDHHWVWMVPMLLVLFLHPARPAWGRVYAVACGVLLVLGPIWWVPRTRNVEFTHHGWQLVAANCYFGAGALLLVLLATRALARAGRVSIQPSGALVNVLGGVRRTPSRSAHTQKSVLGKVRA</sequence>
<comment type="similarity">
    <text evidence="7">Belongs to the glycosyltransferase 87 family.</text>
</comment>
<feature type="transmembrane region" description="Helical" evidence="8">
    <location>
        <begin position="331"/>
        <end position="348"/>
    </location>
</feature>
<dbReference type="AlphaFoldDB" id="A0A2I2KNN6"/>
<evidence type="ECO:0000256" key="3">
    <source>
        <dbReference type="ARBA" id="ARBA00022679"/>
    </source>
</evidence>
<keyword evidence="9" id="KW-0813">Transport</keyword>
<keyword evidence="9" id="KW-0762">Sugar transport</keyword>
<feature type="transmembrane region" description="Helical" evidence="8">
    <location>
        <begin position="309"/>
        <end position="324"/>
    </location>
</feature>
<dbReference type="Proteomes" id="UP000234331">
    <property type="component" value="Unassembled WGS sequence"/>
</dbReference>
<feature type="transmembrane region" description="Helical" evidence="8">
    <location>
        <begin position="221"/>
        <end position="240"/>
    </location>
</feature>
<evidence type="ECO:0000256" key="8">
    <source>
        <dbReference type="SAM" id="Phobius"/>
    </source>
</evidence>
<evidence type="ECO:0000256" key="1">
    <source>
        <dbReference type="ARBA" id="ARBA00004651"/>
    </source>
</evidence>
<feature type="transmembrane region" description="Helical" evidence="8">
    <location>
        <begin position="121"/>
        <end position="137"/>
    </location>
</feature>
<feature type="transmembrane region" description="Helical" evidence="8">
    <location>
        <begin position="12"/>
        <end position="33"/>
    </location>
</feature>
<name>A0A2I2KNN6_9ACTN</name>
<keyword evidence="2" id="KW-1003">Cell membrane</keyword>
<dbReference type="GO" id="GO:0016758">
    <property type="term" value="F:hexosyltransferase activity"/>
    <property type="evidence" value="ECO:0007669"/>
    <property type="project" value="InterPro"/>
</dbReference>
<feature type="transmembrane region" description="Helical" evidence="8">
    <location>
        <begin position="360"/>
        <end position="380"/>
    </location>
</feature>
<keyword evidence="4 8" id="KW-0812">Transmembrane</keyword>
<gene>
    <name evidence="9" type="ORF">FRACA_180051</name>
</gene>
<dbReference type="GO" id="GO:0005886">
    <property type="term" value="C:plasma membrane"/>
    <property type="evidence" value="ECO:0007669"/>
    <property type="project" value="UniProtKB-SubCell"/>
</dbReference>
<feature type="transmembrane region" description="Helical" evidence="8">
    <location>
        <begin position="91"/>
        <end position="109"/>
    </location>
</feature>
<dbReference type="RefSeq" id="WP_207770238.1">
    <property type="nucleotide sequence ID" value="NZ_FZMO01000090.1"/>
</dbReference>
<comment type="subcellular location">
    <subcellularLocation>
        <location evidence="1">Cell membrane</location>
        <topology evidence="1">Multi-pass membrane protein</topology>
    </subcellularLocation>
</comment>
<dbReference type="InterPro" id="IPR018584">
    <property type="entry name" value="GT87"/>
</dbReference>
<dbReference type="EMBL" id="FZMO01000090">
    <property type="protein sequence ID" value="SNQ47287.1"/>
    <property type="molecule type" value="Genomic_DNA"/>
</dbReference>
<feature type="transmembrane region" description="Helical" evidence="8">
    <location>
        <begin position="196"/>
        <end position="214"/>
    </location>
</feature>
<feature type="transmembrane region" description="Helical" evidence="8">
    <location>
        <begin position="168"/>
        <end position="190"/>
    </location>
</feature>
<evidence type="ECO:0000256" key="7">
    <source>
        <dbReference type="ARBA" id="ARBA00024033"/>
    </source>
</evidence>
<organism evidence="9 10">
    <name type="scientific">Frankia canadensis</name>
    <dbReference type="NCBI Taxonomy" id="1836972"/>
    <lineage>
        <taxon>Bacteria</taxon>
        <taxon>Bacillati</taxon>
        <taxon>Actinomycetota</taxon>
        <taxon>Actinomycetes</taxon>
        <taxon>Frankiales</taxon>
        <taxon>Frankiaceae</taxon>
        <taxon>Frankia</taxon>
    </lineage>
</organism>
<dbReference type="Pfam" id="PF09594">
    <property type="entry name" value="GT87"/>
    <property type="match status" value="1"/>
</dbReference>
<evidence type="ECO:0000313" key="10">
    <source>
        <dbReference type="Proteomes" id="UP000234331"/>
    </source>
</evidence>
<accession>A0A2I2KNN6</accession>
<keyword evidence="10" id="KW-1185">Reference proteome</keyword>
<keyword evidence="3" id="KW-0808">Transferase</keyword>
<reference evidence="9 10" key="1">
    <citation type="submission" date="2017-06" db="EMBL/GenBank/DDBJ databases">
        <authorList>
            <person name="Kim H.J."/>
            <person name="Triplett B.A."/>
        </authorList>
    </citation>
    <scope>NUCLEOTIDE SEQUENCE [LARGE SCALE GENOMIC DNA]</scope>
    <source>
        <strain evidence="9">FRACA_ARgP5</strain>
    </source>
</reference>
<evidence type="ECO:0000256" key="2">
    <source>
        <dbReference type="ARBA" id="ARBA00022475"/>
    </source>
</evidence>
<evidence type="ECO:0000256" key="6">
    <source>
        <dbReference type="ARBA" id="ARBA00023136"/>
    </source>
</evidence>
<proteinExistence type="inferred from homology"/>
<protein>
    <submittedName>
        <fullName evidence="9">Sugar transporter superfamily protein</fullName>
    </submittedName>
</protein>
<evidence type="ECO:0000256" key="5">
    <source>
        <dbReference type="ARBA" id="ARBA00022989"/>
    </source>
</evidence>
<keyword evidence="5 8" id="KW-1133">Transmembrane helix</keyword>
<keyword evidence="6 8" id="KW-0472">Membrane</keyword>